<keyword evidence="1" id="KW-0378">Hydrolase</keyword>
<name>A0A2K8P8Z0_STRLA</name>
<dbReference type="SUPFAM" id="SSF81606">
    <property type="entry name" value="PP2C-like"/>
    <property type="match status" value="1"/>
</dbReference>
<dbReference type="PROSITE" id="PS51746">
    <property type="entry name" value="PPM_2"/>
    <property type="match status" value="1"/>
</dbReference>
<dbReference type="KEGG" id="slx:SLAV_06530"/>
<dbReference type="Proteomes" id="UP000231791">
    <property type="component" value="Chromosome"/>
</dbReference>
<dbReference type="AlphaFoldDB" id="A0A2K8P8Z0"/>
<evidence type="ECO:0000256" key="1">
    <source>
        <dbReference type="ARBA" id="ARBA00022801"/>
    </source>
</evidence>
<evidence type="ECO:0000313" key="3">
    <source>
        <dbReference type="Proteomes" id="UP000231791"/>
    </source>
</evidence>
<keyword evidence="3" id="KW-1185">Reference proteome</keyword>
<dbReference type="SMART" id="SM00331">
    <property type="entry name" value="PP2C_SIG"/>
    <property type="match status" value="1"/>
</dbReference>
<organism evidence="2 3">
    <name type="scientific">Streptomyces lavendulae subsp. lavendulae</name>
    <dbReference type="NCBI Taxonomy" id="58340"/>
    <lineage>
        <taxon>Bacteria</taxon>
        <taxon>Bacillati</taxon>
        <taxon>Actinomycetota</taxon>
        <taxon>Actinomycetes</taxon>
        <taxon>Kitasatosporales</taxon>
        <taxon>Streptomycetaceae</taxon>
        <taxon>Streptomyces</taxon>
    </lineage>
</organism>
<evidence type="ECO:0000313" key="2">
    <source>
        <dbReference type="EMBL" id="ATZ23211.1"/>
    </source>
</evidence>
<accession>A0A2K8P8Z0</accession>
<protein>
    <submittedName>
        <fullName evidence="2">Stage II sporulation protein E (SpoIIE)</fullName>
    </submittedName>
</protein>
<dbReference type="InterPro" id="IPR052016">
    <property type="entry name" value="Bact_Sigma-Reg"/>
</dbReference>
<dbReference type="InterPro" id="IPR036457">
    <property type="entry name" value="PPM-type-like_dom_sf"/>
</dbReference>
<dbReference type="InterPro" id="IPR001932">
    <property type="entry name" value="PPM-type_phosphatase-like_dom"/>
</dbReference>
<dbReference type="Gene3D" id="3.60.40.10">
    <property type="entry name" value="PPM-type phosphatase domain"/>
    <property type="match status" value="1"/>
</dbReference>
<gene>
    <name evidence="2" type="ORF">SLAV_06530</name>
</gene>
<proteinExistence type="predicted"/>
<reference evidence="2 3" key="1">
    <citation type="submission" date="2017-11" db="EMBL/GenBank/DDBJ databases">
        <title>Complete genome sequence of Streptomyces lavendulae subsp. lavendulae CCM 3239 (formerly 'Streptomyces aureofaciens CCM 3239'), the producer of the angucycline-type antibiotic auricin.</title>
        <authorList>
            <person name="Busche T."/>
            <person name="Novakova R."/>
            <person name="Al'Dilaimi A."/>
            <person name="Homerova D."/>
            <person name="Feckova L."/>
            <person name="Rezuchova B."/>
            <person name="Mingyar E."/>
            <person name="Csolleiova D."/>
            <person name="Bekeova C."/>
            <person name="Winkler A."/>
            <person name="Sevcikova B."/>
            <person name="Kalinowski J."/>
            <person name="Kormanec J."/>
            <person name="Ruckert C."/>
        </authorList>
    </citation>
    <scope>NUCLEOTIDE SEQUENCE [LARGE SCALE GENOMIC DNA]</scope>
    <source>
        <strain evidence="2 3">CCM 3239</strain>
    </source>
</reference>
<dbReference type="Pfam" id="PF07228">
    <property type="entry name" value="SpoIIE"/>
    <property type="match status" value="1"/>
</dbReference>
<dbReference type="EMBL" id="CP024985">
    <property type="protein sequence ID" value="ATZ23211.1"/>
    <property type="molecule type" value="Genomic_DNA"/>
</dbReference>
<dbReference type="PANTHER" id="PTHR43156:SF2">
    <property type="entry name" value="STAGE II SPORULATION PROTEIN E"/>
    <property type="match status" value="1"/>
</dbReference>
<dbReference type="GO" id="GO:0016791">
    <property type="term" value="F:phosphatase activity"/>
    <property type="evidence" value="ECO:0007669"/>
    <property type="project" value="TreeGrafter"/>
</dbReference>
<dbReference type="PANTHER" id="PTHR43156">
    <property type="entry name" value="STAGE II SPORULATION PROTEIN E-RELATED"/>
    <property type="match status" value="1"/>
</dbReference>
<sequence>MTAEAVPGGLGPVLAWVLERSHGASALELAGVIGEAARRLGIPRTRLYLVDLQQRRLLPLPQSGLTAEEREGLDVDGSLGGLAYRTQEVQSTRAGDTAWFPMVDGIERIGVMQALTPVSGSGSGRLMEAGRALASLATLLVVSKFSHHDPLVQGQRVRPMTLQAELLWAFLPPRTIGTELATSSAVLEPAYDIGGDAFDHSFIDGLLHLTLVDAMGHDLASGGASGAALAACRSTRRSGGDLRDIVAAIDRTLAQWIPDRLMTAVIAELDTTQGDFTWINCGHPPPLLIRDGHVVQNALERPPHLPLGYGFHSSNPPEQEYARLQPGDRVLLYSDGITEARSPTGDLFGDERLADTVIRSTASGDNAPEALRRLVQNLLDHHQHHLRDDATILLVEWHPSPRPR</sequence>